<dbReference type="EMBL" id="CP114063">
    <property type="protein sequence ID" value="WAT23857.1"/>
    <property type="molecule type" value="Genomic_DNA"/>
</dbReference>
<dbReference type="InterPro" id="IPR010719">
    <property type="entry name" value="MnmM_MeTrfase"/>
</dbReference>
<accession>A0A0U4Y075</accession>
<dbReference type="PANTHER" id="PTHR35276">
    <property type="entry name" value="S-ADENOSYL-L-METHIONINE-DEPENDENT METHYLTRANSFERASES SUPERFAMILY PROTEIN"/>
    <property type="match status" value="1"/>
</dbReference>
<dbReference type="OrthoDB" id="9792989at2"/>
<dbReference type="KEGG" id="aui:APT62_03750"/>
<organism evidence="1 2">
    <name type="scientific">Aerococcus urinaeequi</name>
    <dbReference type="NCBI Taxonomy" id="51665"/>
    <lineage>
        <taxon>Bacteria</taxon>
        <taxon>Bacillati</taxon>
        <taxon>Bacillota</taxon>
        <taxon>Bacilli</taxon>
        <taxon>Lactobacillales</taxon>
        <taxon>Aerococcaceae</taxon>
        <taxon>Aerococcus</taxon>
    </lineage>
</organism>
<dbReference type="Proteomes" id="UP001164714">
    <property type="component" value="Chromosome"/>
</dbReference>
<name>A0A0U4Y075_9LACT</name>
<dbReference type="InterPro" id="IPR029063">
    <property type="entry name" value="SAM-dependent_MTases_sf"/>
</dbReference>
<keyword evidence="1" id="KW-0489">Methyltransferase</keyword>
<evidence type="ECO:0000313" key="2">
    <source>
        <dbReference type="Proteomes" id="UP001164714"/>
    </source>
</evidence>
<evidence type="ECO:0000313" key="1">
    <source>
        <dbReference type="EMBL" id="WAT23857.1"/>
    </source>
</evidence>
<dbReference type="Pfam" id="PF06962">
    <property type="entry name" value="rRNA_methylase"/>
    <property type="match status" value="1"/>
</dbReference>
<protein>
    <submittedName>
        <fullName evidence="1">Methyltransferase domain-containing protein</fullName>
    </submittedName>
</protein>
<dbReference type="GO" id="GO:0032259">
    <property type="term" value="P:methylation"/>
    <property type="evidence" value="ECO:0007669"/>
    <property type="project" value="UniProtKB-KW"/>
</dbReference>
<dbReference type="AlphaFoldDB" id="A0A0U4Y075"/>
<dbReference type="SUPFAM" id="SSF53335">
    <property type="entry name" value="S-adenosyl-L-methionine-dependent methyltransferases"/>
    <property type="match status" value="1"/>
</dbReference>
<dbReference type="PANTHER" id="PTHR35276:SF1">
    <property type="entry name" value="TRNA (MNM(5)S(2)U34)-METHYLTRANSFERASE, CHLOROPLASTIC"/>
    <property type="match status" value="1"/>
</dbReference>
<dbReference type="Gene3D" id="3.40.50.150">
    <property type="entry name" value="Vaccinia Virus protein VP39"/>
    <property type="match status" value="1"/>
</dbReference>
<gene>
    <name evidence="1" type="ORF">OZ415_06230</name>
</gene>
<sequence>MFQNIVTVTHQIMKEKIHKGDHVLDATVGKGNDTLLLSQLVGPEGIVYGLDIQAQAIAFAEKRLSEEAKFKNTKLFVKDHSELDQVIPADEKLQLAIFNLGYLPSGDKEIITQSETTIKAIETVLERLDKMGVLLIASYVGHPGGMEEFEAVQSYLEKCDQKSYNVAMFNFLNQKNLPPRLFIVERRQ</sequence>
<keyword evidence="1" id="KW-0808">Transferase</keyword>
<dbReference type="CDD" id="cd02440">
    <property type="entry name" value="AdoMet_MTases"/>
    <property type="match status" value="1"/>
</dbReference>
<dbReference type="RefSeq" id="WP_059348746.1">
    <property type="nucleotide sequence ID" value="NZ_CP013988.1"/>
</dbReference>
<dbReference type="GO" id="GO:0008168">
    <property type="term" value="F:methyltransferase activity"/>
    <property type="evidence" value="ECO:0007669"/>
    <property type="project" value="UniProtKB-KW"/>
</dbReference>
<proteinExistence type="predicted"/>
<reference evidence="1" key="1">
    <citation type="submission" date="2022-12" db="EMBL/GenBank/DDBJ databases">
        <title>Whole genome sequence analysis of a duck derived balloon bacteium Aerococcus urinaeequi henan2020.</title>
        <authorList>
            <person name="Zhang H."/>
            <person name="Qiao H.X."/>
            <person name="Bian C.Z."/>
            <person name="Shu J.C."/>
        </authorList>
    </citation>
    <scope>NUCLEOTIDE SEQUENCE</scope>
    <source>
        <strain evidence="1">2020-HN-1</strain>
    </source>
</reference>